<evidence type="ECO:0000313" key="1">
    <source>
        <dbReference type="EMBL" id="MPN54950.1"/>
    </source>
</evidence>
<dbReference type="AlphaFoldDB" id="A0A645IVP0"/>
<comment type="caution">
    <text evidence="1">The sequence shown here is derived from an EMBL/GenBank/DDBJ whole genome shotgun (WGS) entry which is preliminary data.</text>
</comment>
<sequence length="115" mass="13527">MFVQYTTVERTKSTEGICTKQGFGFLHISHHCLRPMHHGCHIKLKGVFTDTHFIQILHLYHITGYPVKSFQHLYGSLVPHNLDIRIFGDKEFYRTGMVRLHMIHHQIVDSLIPQY</sequence>
<protein>
    <submittedName>
        <fullName evidence="1">Uncharacterized protein</fullName>
    </submittedName>
</protein>
<dbReference type="EMBL" id="VSSQ01123682">
    <property type="protein sequence ID" value="MPN54950.1"/>
    <property type="molecule type" value="Genomic_DNA"/>
</dbReference>
<name>A0A645IVP0_9ZZZZ</name>
<organism evidence="1">
    <name type="scientific">bioreactor metagenome</name>
    <dbReference type="NCBI Taxonomy" id="1076179"/>
    <lineage>
        <taxon>unclassified sequences</taxon>
        <taxon>metagenomes</taxon>
        <taxon>ecological metagenomes</taxon>
    </lineage>
</organism>
<proteinExistence type="predicted"/>
<reference evidence="1" key="1">
    <citation type="submission" date="2019-08" db="EMBL/GenBank/DDBJ databases">
        <authorList>
            <person name="Kucharzyk K."/>
            <person name="Murdoch R.W."/>
            <person name="Higgins S."/>
            <person name="Loffler F."/>
        </authorList>
    </citation>
    <scope>NUCLEOTIDE SEQUENCE</scope>
</reference>
<accession>A0A645IVP0</accession>
<gene>
    <name evidence="1" type="ORF">SDC9_202629</name>
</gene>